<dbReference type="PANTHER" id="PTHR30222">
    <property type="entry name" value="SPERMIDINE/PUTRESCINE-BINDING PERIPLASMIC PROTEIN"/>
    <property type="match status" value="1"/>
</dbReference>
<dbReference type="CDD" id="cd13589">
    <property type="entry name" value="PBP2_polyamine_RpCGA009"/>
    <property type="match status" value="1"/>
</dbReference>
<protein>
    <submittedName>
        <fullName evidence="3">ABC transporter substrate-binding protein</fullName>
    </submittedName>
</protein>
<dbReference type="AlphaFoldDB" id="A0A949PLL6"/>
<comment type="caution">
    <text evidence="3">The sequence shown here is derived from an EMBL/GenBank/DDBJ whole genome shotgun (WGS) entry which is preliminary data.</text>
</comment>
<gene>
    <name evidence="3" type="ORF">KUG47_08300</name>
</gene>
<dbReference type="Proteomes" id="UP000752297">
    <property type="component" value="Unassembled WGS sequence"/>
</dbReference>
<keyword evidence="4" id="KW-1185">Reference proteome</keyword>
<accession>A0A949PLL6</accession>
<dbReference type="PANTHER" id="PTHR30222:SF2">
    <property type="entry name" value="ABC TRANSPORTER SUBSTRATE-BINDING PROTEIN"/>
    <property type="match status" value="1"/>
</dbReference>
<dbReference type="EMBL" id="JAHRVA010000003">
    <property type="protein sequence ID" value="MBV2143497.1"/>
    <property type="molecule type" value="Genomic_DNA"/>
</dbReference>
<name>A0A949PLL6_9HYPH</name>
<dbReference type="InterPro" id="IPR006059">
    <property type="entry name" value="SBP"/>
</dbReference>
<organism evidence="3 4">
    <name type="scientific">Falsochrobactrum tianjinense</name>
    <dbReference type="NCBI Taxonomy" id="2706015"/>
    <lineage>
        <taxon>Bacteria</taxon>
        <taxon>Pseudomonadati</taxon>
        <taxon>Pseudomonadota</taxon>
        <taxon>Alphaproteobacteria</taxon>
        <taxon>Hyphomicrobiales</taxon>
        <taxon>Brucellaceae</taxon>
        <taxon>Falsochrobactrum</taxon>
    </lineage>
</organism>
<evidence type="ECO:0000256" key="2">
    <source>
        <dbReference type="ARBA" id="ARBA00022764"/>
    </source>
</evidence>
<evidence type="ECO:0000313" key="4">
    <source>
        <dbReference type="Proteomes" id="UP000752297"/>
    </source>
</evidence>
<sequence length="350" mass="38984">MGESNMLKLMKVVLSGGVLLSLVSVAEARDLTIVGFGGAVQDAFREAYIKPYEKLKGIKILEDTTNGGLAKQKAMVESGNVTWDIMQMEADEVTMACEQGLIEDIDWSKQKNADEIDPSQFKECGVGALAWAKIITYDADKIAEGPKNWADFWNVEKWPGKRGLRKTAKLTMEIALMADGVPTSDIYEVLATKEGQDRAFKKLDELKPHVQWWESGAQPQEWLSSGDVVMTAGYNGRVDAAQNEGKNFAIVWDGQINSLEYWGIMKDTPNIKEAIEFVEFMMTKDPQVVFANAIPYGVSNVKAMDALSPERLAKLPSSPENLKNAIRFDAEFWIDHGEELAERFASWVSQ</sequence>
<reference evidence="3 4" key="1">
    <citation type="submission" date="2021-06" db="EMBL/GenBank/DDBJ databases">
        <title>Falsochrobactrum tianjin sp.nov., a new petroleum-degrading bacteria isolated from oily soils.</title>
        <authorList>
            <person name="Chen G."/>
            <person name="Chen H."/>
            <person name="Tian J."/>
            <person name="Qing J."/>
            <person name="Zhong L."/>
            <person name="Ma W."/>
            <person name="Song Y."/>
            <person name="Cui X."/>
            <person name="Yan B."/>
        </authorList>
    </citation>
    <scope>NUCLEOTIDE SEQUENCE [LARGE SCALE GENOMIC DNA]</scope>
    <source>
        <strain evidence="3 4">TDYN1</strain>
    </source>
</reference>
<evidence type="ECO:0000256" key="1">
    <source>
        <dbReference type="ARBA" id="ARBA00022729"/>
    </source>
</evidence>
<evidence type="ECO:0000313" key="3">
    <source>
        <dbReference type="EMBL" id="MBV2143497.1"/>
    </source>
</evidence>
<keyword evidence="2" id="KW-0574">Periplasm</keyword>
<proteinExistence type="predicted"/>
<keyword evidence="1" id="KW-0732">Signal</keyword>
<dbReference type="Pfam" id="PF13416">
    <property type="entry name" value="SBP_bac_8"/>
    <property type="match status" value="1"/>
</dbReference>